<keyword evidence="3" id="KW-1185">Reference proteome</keyword>
<dbReference type="InterPro" id="IPR036390">
    <property type="entry name" value="WH_DNA-bd_sf"/>
</dbReference>
<dbReference type="AlphaFoldDB" id="A0A6B9FEU7"/>
<dbReference type="GeneID" id="99246764"/>
<dbReference type="Proteomes" id="UP000428325">
    <property type="component" value="Chromosome"/>
</dbReference>
<dbReference type="SUPFAM" id="SSF46785">
    <property type="entry name" value="Winged helix' DNA-binding domain"/>
    <property type="match status" value="1"/>
</dbReference>
<protein>
    <recommendedName>
        <fullName evidence="4">MarR family transcriptional regulator</fullName>
    </recommendedName>
</protein>
<evidence type="ECO:0000313" key="2">
    <source>
        <dbReference type="EMBL" id="QGX95460.1"/>
    </source>
</evidence>
<sequence length="94" mass="10446">MQALETLDSDTSKLVVLYLQRVGDATPDRIADRLRLPLMTVLATVRYLDEEGLVRRLAGSDRIVLTDGRRGLSRPGPTGSDRERGIRPGRESVE</sequence>
<dbReference type="RefSeq" id="WP_157689919.1">
    <property type="nucleotide sequence ID" value="NZ_CP034345.1"/>
</dbReference>
<reference evidence="2 3" key="1">
    <citation type="submission" date="2018-12" db="EMBL/GenBank/DDBJ databases">
        <title>Complete genome sequence of Haloplanus rallus MBLA0036.</title>
        <authorList>
            <person name="Nam Y.-d."/>
            <person name="Kang J."/>
            <person name="Chung W.-H."/>
            <person name="Park Y.S."/>
        </authorList>
    </citation>
    <scope>NUCLEOTIDE SEQUENCE [LARGE SCALE GENOMIC DNA]</scope>
    <source>
        <strain evidence="2 3">MBLA0036</strain>
    </source>
</reference>
<evidence type="ECO:0000313" key="3">
    <source>
        <dbReference type="Proteomes" id="UP000428325"/>
    </source>
</evidence>
<gene>
    <name evidence="2" type="ORF">EI982_12015</name>
</gene>
<accession>A0A6B9FEU7</accession>
<proteinExistence type="predicted"/>
<dbReference type="KEGG" id="hra:EI982_12015"/>
<organism evidence="2 3">
    <name type="scientific">Haloplanus rallus</name>
    <dbReference type="NCBI Taxonomy" id="1816183"/>
    <lineage>
        <taxon>Archaea</taxon>
        <taxon>Methanobacteriati</taxon>
        <taxon>Methanobacteriota</taxon>
        <taxon>Stenosarchaea group</taxon>
        <taxon>Halobacteria</taxon>
        <taxon>Halobacteriales</taxon>
        <taxon>Haloferacaceae</taxon>
        <taxon>Haloplanus</taxon>
    </lineage>
</organism>
<evidence type="ECO:0008006" key="4">
    <source>
        <dbReference type="Google" id="ProtNLM"/>
    </source>
</evidence>
<dbReference type="EMBL" id="CP034345">
    <property type="protein sequence ID" value="QGX95460.1"/>
    <property type="molecule type" value="Genomic_DNA"/>
</dbReference>
<feature type="compositionally biased region" description="Basic and acidic residues" evidence="1">
    <location>
        <begin position="80"/>
        <end position="94"/>
    </location>
</feature>
<evidence type="ECO:0000256" key="1">
    <source>
        <dbReference type="SAM" id="MobiDB-lite"/>
    </source>
</evidence>
<name>A0A6B9FEU7_9EURY</name>
<dbReference type="OrthoDB" id="301293at2157"/>
<feature type="region of interest" description="Disordered" evidence="1">
    <location>
        <begin position="66"/>
        <end position="94"/>
    </location>
</feature>